<gene>
    <name evidence="1" type="primary">flu_2_2</name>
    <name evidence="1" type="ORF">NCTC11112_05926</name>
</gene>
<organism evidence="1 2">
    <name type="scientific">Escherichia coli</name>
    <dbReference type="NCBI Taxonomy" id="562"/>
    <lineage>
        <taxon>Bacteria</taxon>
        <taxon>Pseudomonadati</taxon>
        <taxon>Pseudomonadota</taxon>
        <taxon>Gammaproteobacteria</taxon>
        <taxon>Enterobacterales</taxon>
        <taxon>Enterobacteriaceae</taxon>
        <taxon>Escherichia</taxon>
    </lineage>
</organism>
<dbReference type="AlphaFoldDB" id="A0A376S7D7"/>
<evidence type="ECO:0000313" key="2">
    <source>
        <dbReference type="Proteomes" id="UP000254817"/>
    </source>
</evidence>
<name>A0A376S7D7_ECOLX</name>
<protein>
    <submittedName>
        <fullName evidence="1">Fluffing protein</fullName>
    </submittedName>
</protein>
<reference evidence="1 2" key="1">
    <citation type="submission" date="2018-06" db="EMBL/GenBank/DDBJ databases">
        <authorList>
            <consortium name="Pathogen Informatics"/>
            <person name="Doyle S."/>
        </authorList>
    </citation>
    <scope>NUCLEOTIDE SEQUENCE [LARGE SCALE GENOMIC DNA]</scope>
    <source>
        <strain evidence="1 2">NCTC11112</strain>
    </source>
</reference>
<dbReference type="Proteomes" id="UP000254817">
    <property type="component" value="Unassembled WGS sequence"/>
</dbReference>
<dbReference type="EMBL" id="UGAW01000002">
    <property type="protein sequence ID" value="STI46748.1"/>
    <property type="molecule type" value="Genomic_DNA"/>
</dbReference>
<sequence>MNNLGGEDSDTIVENGSTYRLGTDGLQLYSSGKTQNCPLMWVVGLKCMPVRWKMR</sequence>
<evidence type="ECO:0000313" key="1">
    <source>
        <dbReference type="EMBL" id="STI46748.1"/>
    </source>
</evidence>
<accession>A0A376S7D7</accession>
<proteinExistence type="predicted"/>